<organism evidence="1 2">
    <name type="scientific">Fuscovulum ytuae</name>
    <dbReference type="NCBI Taxonomy" id="3042299"/>
    <lineage>
        <taxon>Bacteria</taxon>
        <taxon>Pseudomonadati</taxon>
        <taxon>Pseudomonadota</taxon>
        <taxon>Alphaproteobacteria</taxon>
        <taxon>Rhodobacterales</taxon>
        <taxon>Paracoccaceae</taxon>
        <taxon>Fuscovulum</taxon>
    </lineage>
</organism>
<sequence length="97" mass="11020">MSMREFPKTAMNRKASDVYEAATVGPVSLSEHGTSRFVIMSRRYYDEHFGRGDPPLPTEITKHGIDQVKIENVDLSDEEAQPLVEELERLIGAREWG</sequence>
<dbReference type="Proteomes" id="UP001230978">
    <property type="component" value="Chromosome"/>
</dbReference>
<reference evidence="1 2" key="1">
    <citation type="submission" date="2023-04" db="EMBL/GenBank/DDBJ databases">
        <title>YMD61, complete Genome.</title>
        <authorList>
            <person name="Zhang J."/>
        </authorList>
    </citation>
    <scope>NUCLEOTIDE SEQUENCE [LARGE SCALE GENOMIC DNA]</scope>
    <source>
        <strain evidence="1 2">YMD61</strain>
    </source>
</reference>
<protein>
    <submittedName>
        <fullName evidence="1">Uncharacterized protein</fullName>
    </submittedName>
</protein>
<gene>
    <name evidence="1" type="ORF">QF092_06865</name>
</gene>
<dbReference type="RefSeq" id="WP_281468853.1">
    <property type="nucleotide sequence ID" value="NZ_CP124535.1"/>
</dbReference>
<name>A0ABY8QB64_9RHOB</name>
<accession>A0ABY8QB64</accession>
<keyword evidence="2" id="KW-1185">Reference proteome</keyword>
<evidence type="ECO:0000313" key="1">
    <source>
        <dbReference type="EMBL" id="WGV17502.1"/>
    </source>
</evidence>
<proteinExistence type="predicted"/>
<evidence type="ECO:0000313" key="2">
    <source>
        <dbReference type="Proteomes" id="UP001230978"/>
    </source>
</evidence>
<dbReference type="EMBL" id="CP124535">
    <property type="protein sequence ID" value="WGV17502.1"/>
    <property type="molecule type" value="Genomic_DNA"/>
</dbReference>